<sequence length="165" mass="18785">MCGRGFAEDGSVYRSLFCLQCGPSILETDFNDSDAERVVHDIALRAQEQALGQLSKLKPPQEHLPAGKKRRQHRYICRRRITNTAAFIRRITKDAIWAKEAKVVKLIRSPACPPQFDYLTDMYNNGLRTPGFDFIRLLMSLPENISVDDGVRAYREEGLPEVDCV</sequence>
<name>A0A1L5PAR4_RHIET</name>
<gene>
    <name evidence="1" type="ORF">AM571_PA00273</name>
</gene>
<dbReference type="EMBL" id="CP017242">
    <property type="protein sequence ID" value="APO77156.1"/>
    <property type="molecule type" value="Genomic_DNA"/>
</dbReference>
<protein>
    <submittedName>
        <fullName evidence="1">Uncharacterized protein</fullName>
    </submittedName>
</protein>
<evidence type="ECO:0000313" key="2">
    <source>
        <dbReference type="Proteomes" id="UP000185109"/>
    </source>
</evidence>
<organism evidence="1 2">
    <name type="scientific">Rhizobium etli 8C-3</name>
    <dbReference type="NCBI Taxonomy" id="538025"/>
    <lineage>
        <taxon>Bacteria</taxon>
        <taxon>Pseudomonadati</taxon>
        <taxon>Pseudomonadota</taxon>
        <taxon>Alphaproteobacteria</taxon>
        <taxon>Hyphomicrobiales</taxon>
        <taxon>Rhizobiaceae</taxon>
        <taxon>Rhizobium/Agrobacterium group</taxon>
        <taxon>Rhizobium</taxon>
    </lineage>
</organism>
<evidence type="ECO:0000313" key="1">
    <source>
        <dbReference type="EMBL" id="APO77156.1"/>
    </source>
</evidence>
<reference evidence="1 2" key="1">
    <citation type="submission" date="2016-09" db="EMBL/GenBank/DDBJ databases">
        <title>The complete genome sequences of Rhizobium gallicum, symbiovars gallicum and phaseoli, symbionts associated to common bean (Phaseolus vulgaris).</title>
        <authorList>
            <person name="Bustos P."/>
            <person name="Santamaria R.I."/>
            <person name="Perez-Carrascal O.M."/>
            <person name="Juarez S."/>
            <person name="Lozano L."/>
            <person name="Martinez-Flores I."/>
            <person name="Martinez-Romero E."/>
            <person name="Cevallos M."/>
            <person name="Romero D."/>
            <person name="Davila G."/>
            <person name="Gonzalez V."/>
        </authorList>
    </citation>
    <scope>NUCLEOTIDE SEQUENCE [LARGE SCALE GENOMIC DNA]</scope>
    <source>
        <strain evidence="1 2">8C-3</strain>
        <plasmid evidence="2">Plasmid prsp8c3a</plasmid>
    </source>
</reference>
<accession>A0A1L5PAR4</accession>
<geneLocation type="plasmid" evidence="2">
    <name>prsp8c3a</name>
</geneLocation>
<keyword evidence="1" id="KW-0614">Plasmid</keyword>
<proteinExistence type="predicted"/>
<dbReference type="Proteomes" id="UP000185109">
    <property type="component" value="Plasmid pRsp8C3a"/>
</dbReference>
<dbReference type="AlphaFoldDB" id="A0A1L5PAR4"/>